<dbReference type="Proteomes" id="UP000292695">
    <property type="component" value="Unassembled WGS sequence"/>
</dbReference>
<accession>A0A4R0IRP7</accession>
<sequence length="127" mass="14678">MTSKGIGDVRRVLRQPQSWIDQNFTQPTPRLPRANGDRLLEFLNHHVMRWESEVATEAREYSKGPGGAAFLRWAHNIRRQCAALRLVLARYGEARDADAPEAPWLREQLVNLATAFNNDPDWRADWD</sequence>
<dbReference type="EMBL" id="SJKA01000004">
    <property type="protein sequence ID" value="TCC35084.1"/>
    <property type="molecule type" value="Genomic_DNA"/>
</dbReference>
<gene>
    <name evidence="1" type="ORF">E0H50_14545</name>
</gene>
<name>A0A4R0IRP7_9ACTN</name>
<proteinExistence type="predicted"/>
<dbReference type="AlphaFoldDB" id="A0A4R0IRP7"/>
<organism evidence="1 2">
    <name type="scientific">Kribbella sindirgiensis</name>
    <dbReference type="NCBI Taxonomy" id="1124744"/>
    <lineage>
        <taxon>Bacteria</taxon>
        <taxon>Bacillati</taxon>
        <taxon>Actinomycetota</taxon>
        <taxon>Actinomycetes</taxon>
        <taxon>Propionibacteriales</taxon>
        <taxon>Kribbellaceae</taxon>
        <taxon>Kribbella</taxon>
    </lineage>
</organism>
<evidence type="ECO:0000313" key="2">
    <source>
        <dbReference type="Proteomes" id="UP000292695"/>
    </source>
</evidence>
<evidence type="ECO:0000313" key="1">
    <source>
        <dbReference type="EMBL" id="TCC35084.1"/>
    </source>
</evidence>
<comment type="caution">
    <text evidence="1">The sequence shown here is derived from an EMBL/GenBank/DDBJ whole genome shotgun (WGS) entry which is preliminary data.</text>
</comment>
<dbReference type="RefSeq" id="WP_131288264.1">
    <property type="nucleotide sequence ID" value="NZ_SJKA01000004.1"/>
</dbReference>
<protein>
    <submittedName>
        <fullName evidence="1">Uncharacterized protein</fullName>
    </submittedName>
</protein>
<keyword evidence="2" id="KW-1185">Reference proteome</keyword>
<dbReference type="OrthoDB" id="3830621at2"/>
<reference evidence="1 2" key="1">
    <citation type="submission" date="2019-02" db="EMBL/GenBank/DDBJ databases">
        <title>Kribbella capetownensis sp. nov. and Kribbella speibonae sp. nov., isolated from soil.</title>
        <authorList>
            <person name="Curtis S.M."/>
            <person name="Norton I."/>
            <person name="Everest G.J."/>
            <person name="Meyers P.R."/>
        </authorList>
    </citation>
    <scope>NUCLEOTIDE SEQUENCE [LARGE SCALE GENOMIC DNA]</scope>
    <source>
        <strain evidence="1 2">DSM 27082</strain>
    </source>
</reference>